<dbReference type="Pfam" id="PF03573">
    <property type="entry name" value="OprD"/>
    <property type="match status" value="1"/>
</dbReference>
<dbReference type="Proteomes" id="UP000002171">
    <property type="component" value="Unassembled WGS sequence"/>
</dbReference>
<dbReference type="GO" id="GO:0015288">
    <property type="term" value="F:porin activity"/>
    <property type="evidence" value="ECO:0007669"/>
    <property type="project" value="TreeGrafter"/>
</dbReference>
<feature type="chain" id="PRO_5031047151" evidence="4">
    <location>
        <begin position="24"/>
        <end position="401"/>
    </location>
</feature>
<reference evidence="5 6" key="1">
    <citation type="submission" date="2006-02" db="EMBL/GenBank/DDBJ databases">
        <authorList>
            <person name="Pinhassi J."/>
            <person name="Pedros-Alio C."/>
            <person name="Ferriera S."/>
            <person name="Johnson J."/>
            <person name="Kravitz S."/>
            <person name="Halpern A."/>
            <person name="Remington K."/>
            <person name="Beeson K."/>
            <person name="Tran B."/>
            <person name="Rogers Y.-H."/>
            <person name="Friedman R."/>
            <person name="Venter J.C."/>
        </authorList>
    </citation>
    <scope>NUCLEOTIDE SEQUENCE [LARGE SCALE GENOMIC DNA]</scope>
    <source>
        <strain evidence="5 6">MED92</strain>
    </source>
</reference>
<keyword evidence="2" id="KW-0813">Transport</keyword>
<dbReference type="OrthoDB" id="6759120at2"/>
<proteinExistence type="inferred from homology"/>
<protein>
    <submittedName>
        <fullName evidence="5">Outer membrane porin protein OprD</fullName>
    </submittedName>
</protein>
<keyword evidence="3 4" id="KW-0732">Signal</keyword>
<dbReference type="RefSeq" id="WP_007020654.1">
    <property type="nucleotide sequence ID" value="NZ_CH724125.1"/>
</dbReference>
<dbReference type="GO" id="GO:0016020">
    <property type="term" value="C:membrane"/>
    <property type="evidence" value="ECO:0007669"/>
    <property type="project" value="InterPro"/>
</dbReference>
<name>A0A7U8C9M8_NEPCE</name>
<feature type="signal peptide" evidence="4">
    <location>
        <begin position="1"/>
        <end position="23"/>
    </location>
</feature>
<keyword evidence="6" id="KW-1185">Reference proteome</keyword>
<evidence type="ECO:0000256" key="3">
    <source>
        <dbReference type="ARBA" id="ARBA00022729"/>
    </source>
</evidence>
<evidence type="ECO:0000313" key="5">
    <source>
        <dbReference type="EMBL" id="EAR62344.1"/>
    </source>
</evidence>
<evidence type="ECO:0000256" key="1">
    <source>
        <dbReference type="ARBA" id="ARBA00009075"/>
    </source>
</evidence>
<dbReference type="AlphaFoldDB" id="A0A7U8C9M8"/>
<dbReference type="PANTHER" id="PTHR34596">
    <property type="entry name" value="CHITOPORIN"/>
    <property type="match status" value="1"/>
</dbReference>
<dbReference type="InterPro" id="IPR005318">
    <property type="entry name" value="OM_porin_bac"/>
</dbReference>
<dbReference type="InterPro" id="IPR023614">
    <property type="entry name" value="Porin_dom_sf"/>
</dbReference>
<gene>
    <name evidence="5" type="ORF">MED92_14943</name>
</gene>
<evidence type="ECO:0000256" key="2">
    <source>
        <dbReference type="ARBA" id="ARBA00022448"/>
    </source>
</evidence>
<comment type="similarity">
    <text evidence="1">Belongs to the outer membrane porin (Opr) (TC 1.B.25) family.</text>
</comment>
<dbReference type="PANTHER" id="PTHR34596:SF2">
    <property type="entry name" value="CHITOPORIN"/>
    <property type="match status" value="1"/>
</dbReference>
<evidence type="ECO:0000256" key="4">
    <source>
        <dbReference type="SAM" id="SignalP"/>
    </source>
</evidence>
<dbReference type="Gene3D" id="2.40.160.10">
    <property type="entry name" value="Porin"/>
    <property type="match status" value="1"/>
</dbReference>
<sequence length="401" mass="43904">MFQKKLSVVALALGAVASSSSIAAEAQDGFKVDLGLRTFYMNRDFDQGANDTHAAGQAFKLNVASPYFGGLVGFDATVTEVVELLDDKTIRSSDVLTADGDGYTAVENLYVKLKPLDNVNLRAGRMVMMTPLLNDLQSRLSAPSTQAIYGDVALDNLNLYAFYSDEASKNNSQDFSNYTASGEDYGIASLGGSYKFANGVNAQVQYAVADDYLKQSFFNVTYPTKLADYDVTFDAIHMRGEDDGALYGSDYDSNLTSLTAKFAKGNWAYTVNYQTVGGDDAYNLQWGGQDDTQYFTYGAIQLLDFNADDEQSLQFRVDYDVPSVPGLHLMARHTQAWDIDSGSITDGKRHETNLDAKYTVQSGKAKDLSLHLRVAHVDGDAAIIPRISDIRLILDYPVNLL</sequence>
<comment type="caution">
    <text evidence="5">The sequence shown here is derived from an EMBL/GenBank/DDBJ whole genome shotgun (WGS) entry which is preliminary data.</text>
</comment>
<organism evidence="5 6">
    <name type="scientific">Neptuniibacter caesariensis</name>
    <dbReference type="NCBI Taxonomy" id="207954"/>
    <lineage>
        <taxon>Bacteria</taxon>
        <taxon>Pseudomonadati</taxon>
        <taxon>Pseudomonadota</taxon>
        <taxon>Gammaproteobacteria</taxon>
        <taxon>Oceanospirillales</taxon>
        <taxon>Oceanospirillaceae</taxon>
        <taxon>Neptuniibacter</taxon>
    </lineage>
</organism>
<evidence type="ECO:0000313" key="6">
    <source>
        <dbReference type="Proteomes" id="UP000002171"/>
    </source>
</evidence>
<accession>A0A7U8C9M8</accession>
<dbReference type="EMBL" id="AAOW01000003">
    <property type="protein sequence ID" value="EAR62344.1"/>
    <property type="molecule type" value="Genomic_DNA"/>
</dbReference>